<feature type="region of interest" description="Disordered" evidence="1">
    <location>
        <begin position="1"/>
        <end position="24"/>
    </location>
</feature>
<name>A0A9X3MQ86_9ACTN</name>
<proteinExistence type="predicted"/>
<sequence length="351" mass="34907">MYTSKETETAARREERPRPPQAAPVPSVAALLALQRTAGNASVARWLLQRQAPEAATEAPHYSLSIHGVEHPDLSAEAAAGLLDSHAGHVAEQISAGADLHAELQRVREEHPIAGWIVDAITGAEIPAQDIWDVPRALLAGARGAIADGRIEDAGKALDRADLEAQRCEQLVADWRSGAISGAETGKNIALGTAVVCVVAMAAAGGAALGVGAAGAGAGGATTGAVTTGGGATTGVVAAEAAEVAIAAGGPTVTVAESVAGGAVRTGGVLFRILSGIEEGFAASRPAGLSPALGLINRAVQALGYEAGVIVGQSAEVVILENAGGVTTYVFATGQITVMSSTGAVILNLVP</sequence>
<comment type="caution">
    <text evidence="2">The sequence shown here is derived from an EMBL/GenBank/DDBJ whole genome shotgun (WGS) entry which is preliminary data.</text>
</comment>
<evidence type="ECO:0000313" key="2">
    <source>
        <dbReference type="EMBL" id="MDA0159258.1"/>
    </source>
</evidence>
<dbReference type="AlphaFoldDB" id="A0A9X3MQ86"/>
<accession>A0A9X3MQ86</accession>
<organism evidence="2 3">
    <name type="scientific">Solirubrobacter ginsenosidimutans</name>
    <dbReference type="NCBI Taxonomy" id="490573"/>
    <lineage>
        <taxon>Bacteria</taxon>
        <taxon>Bacillati</taxon>
        <taxon>Actinomycetota</taxon>
        <taxon>Thermoleophilia</taxon>
        <taxon>Solirubrobacterales</taxon>
        <taxon>Solirubrobacteraceae</taxon>
        <taxon>Solirubrobacter</taxon>
    </lineage>
</organism>
<reference evidence="2" key="1">
    <citation type="submission" date="2022-10" db="EMBL/GenBank/DDBJ databases">
        <title>The WGS of Solirubrobacter ginsenosidimutans DSM 21036.</title>
        <authorList>
            <person name="Jiang Z."/>
        </authorList>
    </citation>
    <scope>NUCLEOTIDE SEQUENCE</scope>
    <source>
        <strain evidence="2">DSM 21036</strain>
    </source>
</reference>
<dbReference type="EMBL" id="JAPDOD010000002">
    <property type="protein sequence ID" value="MDA0159258.1"/>
    <property type="molecule type" value="Genomic_DNA"/>
</dbReference>
<protein>
    <submittedName>
        <fullName evidence="2">Uncharacterized protein</fullName>
    </submittedName>
</protein>
<gene>
    <name evidence="2" type="ORF">OM076_03185</name>
</gene>
<evidence type="ECO:0000256" key="1">
    <source>
        <dbReference type="SAM" id="MobiDB-lite"/>
    </source>
</evidence>
<dbReference type="Proteomes" id="UP001149140">
    <property type="component" value="Unassembled WGS sequence"/>
</dbReference>
<keyword evidence="3" id="KW-1185">Reference proteome</keyword>
<dbReference type="RefSeq" id="WP_270037934.1">
    <property type="nucleotide sequence ID" value="NZ_JAPDOD010000002.1"/>
</dbReference>
<evidence type="ECO:0000313" key="3">
    <source>
        <dbReference type="Proteomes" id="UP001149140"/>
    </source>
</evidence>
<feature type="compositionally biased region" description="Basic and acidic residues" evidence="1">
    <location>
        <begin position="1"/>
        <end position="18"/>
    </location>
</feature>